<reference evidence="2" key="1">
    <citation type="submission" date="2016-10" db="EMBL/GenBank/DDBJ databases">
        <authorList>
            <person name="Varghese N."/>
            <person name="Submissions S."/>
        </authorList>
    </citation>
    <scope>NUCLEOTIDE SEQUENCE [LARGE SCALE GENOMIC DNA]</scope>
    <source>
        <strain evidence="2">DSM 23317</strain>
    </source>
</reference>
<protein>
    <submittedName>
        <fullName evidence="1">Uncharacterized protein</fullName>
    </submittedName>
</protein>
<proteinExistence type="predicted"/>
<dbReference type="EMBL" id="FNEM01000034">
    <property type="protein sequence ID" value="SDK42052.1"/>
    <property type="molecule type" value="Genomic_DNA"/>
</dbReference>
<evidence type="ECO:0000313" key="1">
    <source>
        <dbReference type="EMBL" id="SDK42052.1"/>
    </source>
</evidence>
<sequence length="274" mass="30569">MTPVIIEFHPDQRPTLEHALEQLRQALLQHHSHPDTNHYQFVVAGDHHSVSDGADTLFTALAAHKALHPLLQRYLEAVNRHNYFCGPKQALSFADNQQWAARLMTQLTPLGVVTPALLCDAIASGVRGREQDFTQAMHTLLAGSDDPRLYAQLSACLLSLPADGCPPTLSPPPRSLHDPLDDLAFVNHFLRLYAAHTLRHRLVDHWQNHERGLVNLNPDSVVHQVEAQMDQTQGDQLARLTRMLTDEISHDVATEIRAIFKGVIKPATAVLWPA</sequence>
<dbReference type="RefSeq" id="WP_143026692.1">
    <property type="nucleotide sequence ID" value="NZ_FNEM01000034.1"/>
</dbReference>
<organism evidence="1 2">
    <name type="scientific">Ferrimonas sediminum</name>
    <dbReference type="NCBI Taxonomy" id="718193"/>
    <lineage>
        <taxon>Bacteria</taxon>
        <taxon>Pseudomonadati</taxon>
        <taxon>Pseudomonadota</taxon>
        <taxon>Gammaproteobacteria</taxon>
        <taxon>Alteromonadales</taxon>
        <taxon>Ferrimonadaceae</taxon>
        <taxon>Ferrimonas</taxon>
    </lineage>
</organism>
<accession>A0A1G9BRG6</accession>
<dbReference type="OrthoDB" id="9819850at2"/>
<gene>
    <name evidence="1" type="ORF">SAMN04488540_1341</name>
</gene>
<evidence type="ECO:0000313" key="2">
    <source>
        <dbReference type="Proteomes" id="UP000199527"/>
    </source>
</evidence>
<dbReference type="AlphaFoldDB" id="A0A1G9BRG6"/>
<name>A0A1G9BRG6_9GAMM</name>
<dbReference type="Proteomes" id="UP000199527">
    <property type="component" value="Unassembled WGS sequence"/>
</dbReference>
<keyword evidence="2" id="KW-1185">Reference proteome</keyword>